<dbReference type="GO" id="GO:0003723">
    <property type="term" value="F:RNA binding"/>
    <property type="evidence" value="ECO:0007669"/>
    <property type="project" value="InterPro"/>
</dbReference>
<dbReference type="PANTHER" id="PTHR11142:SF0">
    <property type="entry name" value="TRNA PSEUDOURIDINE SYNTHASE-LIKE 1"/>
    <property type="match status" value="1"/>
</dbReference>
<keyword evidence="3 4" id="KW-0413">Isomerase</keyword>
<dbReference type="SUPFAM" id="SSF55120">
    <property type="entry name" value="Pseudouridine synthase"/>
    <property type="match status" value="1"/>
</dbReference>
<proteinExistence type="inferred from homology"/>
<evidence type="ECO:0000256" key="8">
    <source>
        <dbReference type="SAM" id="MobiDB-lite"/>
    </source>
</evidence>
<evidence type="ECO:0000313" key="11">
    <source>
        <dbReference type="Proteomes" id="UP000462014"/>
    </source>
</evidence>
<dbReference type="EC" id="5.4.99.12" evidence="4"/>
<dbReference type="EMBL" id="WPIK01000021">
    <property type="protein sequence ID" value="MVN23278.1"/>
    <property type="molecule type" value="Genomic_DNA"/>
</dbReference>
<name>A0A7K1T162_9SPHI</name>
<dbReference type="GO" id="GO:0160147">
    <property type="term" value="F:tRNA pseudouridine(38-40) synthase activity"/>
    <property type="evidence" value="ECO:0007669"/>
    <property type="project" value="UniProtKB-EC"/>
</dbReference>
<dbReference type="GO" id="GO:0031119">
    <property type="term" value="P:tRNA pseudouridine synthesis"/>
    <property type="evidence" value="ECO:0007669"/>
    <property type="project" value="UniProtKB-UniRule"/>
</dbReference>
<evidence type="ECO:0000256" key="2">
    <source>
        <dbReference type="ARBA" id="ARBA00022694"/>
    </source>
</evidence>
<dbReference type="AlphaFoldDB" id="A0A7K1T162"/>
<evidence type="ECO:0000256" key="4">
    <source>
        <dbReference type="HAMAP-Rule" id="MF_00171"/>
    </source>
</evidence>
<keyword evidence="2 4" id="KW-0819">tRNA processing</keyword>
<reference evidence="10 11" key="1">
    <citation type="submission" date="2019-12" db="EMBL/GenBank/DDBJ databases">
        <title>Mucilaginibacter sp. HMF7410 genome sequencing and assembly.</title>
        <authorList>
            <person name="Kang H."/>
            <person name="Cha I."/>
            <person name="Kim H."/>
            <person name="Joh K."/>
        </authorList>
    </citation>
    <scope>NUCLEOTIDE SEQUENCE [LARGE SCALE GENOMIC DNA]</scope>
    <source>
        <strain evidence="10 11">HMF7410</strain>
    </source>
</reference>
<organism evidence="10 11">
    <name type="scientific">Mucilaginibacter arboris</name>
    <dbReference type="NCBI Taxonomy" id="2682090"/>
    <lineage>
        <taxon>Bacteria</taxon>
        <taxon>Pseudomonadati</taxon>
        <taxon>Bacteroidota</taxon>
        <taxon>Sphingobacteriia</taxon>
        <taxon>Sphingobacteriales</taxon>
        <taxon>Sphingobacteriaceae</taxon>
        <taxon>Mucilaginibacter</taxon>
    </lineage>
</organism>
<dbReference type="Gene3D" id="3.30.70.660">
    <property type="entry name" value="Pseudouridine synthase I, catalytic domain, C-terminal subdomain"/>
    <property type="match status" value="1"/>
</dbReference>
<dbReference type="PANTHER" id="PTHR11142">
    <property type="entry name" value="PSEUDOURIDYLATE SYNTHASE"/>
    <property type="match status" value="1"/>
</dbReference>
<dbReference type="InterPro" id="IPR020095">
    <property type="entry name" value="PsdUridine_synth_TruA_C"/>
</dbReference>
<dbReference type="HAMAP" id="MF_00171">
    <property type="entry name" value="TruA"/>
    <property type="match status" value="1"/>
</dbReference>
<dbReference type="Pfam" id="PF01416">
    <property type="entry name" value="PseudoU_synth_1"/>
    <property type="match status" value="1"/>
</dbReference>
<dbReference type="InterPro" id="IPR020094">
    <property type="entry name" value="TruA/RsuA/RluB/E/F_N"/>
</dbReference>
<gene>
    <name evidence="4 10" type="primary">truA</name>
    <name evidence="10" type="ORF">GO621_17275</name>
</gene>
<dbReference type="InterPro" id="IPR020097">
    <property type="entry name" value="PsdUridine_synth_TruA_a/b_dom"/>
</dbReference>
<comment type="caution">
    <text evidence="4">Lacks conserved residue(s) required for the propagation of feature annotation.</text>
</comment>
<evidence type="ECO:0000256" key="7">
    <source>
        <dbReference type="RuleBase" id="RU003792"/>
    </source>
</evidence>
<evidence type="ECO:0000256" key="3">
    <source>
        <dbReference type="ARBA" id="ARBA00023235"/>
    </source>
</evidence>
<comment type="catalytic activity">
    <reaction evidence="4 7">
        <text>uridine(38/39/40) in tRNA = pseudouridine(38/39/40) in tRNA</text>
        <dbReference type="Rhea" id="RHEA:22376"/>
        <dbReference type="Rhea" id="RHEA-COMP:10085"/>
        <dbReference type="Rhea" id="RHEA-COMP:10087"/>
        <dbReference type="ChEBI" id="CHEBI:65314"/>
        <dbReference type="ChEBI" id="CHEBI:65315"/>
        <dbReference type="EC" id="5.4.99.12"/>
    </reaction>
</comment>
<keyword evidence="11" id="KW-1185">Reference proteome</keyword>
<dbReference type="InterPro" id="IPR001406">
    <property type="entry name" value="PsdUridine_synth_TruA"/>
</dbReference>
<feature type="binding site" evidence="4 6">
    <location>
        <position position="142"/>
    </location>
    <ligand>
        <name>substrate</name>
    </ligand>
</feature>
<dbReference type="Gene3D" id="3.30.70.580">
    <property type="entry name" value="Pseudouridine synthase I, catalytic domain, N-terminal subdomain"/>
    <property type="match status" value="1"/>
</dbReference>
<dbReference type="PIRSF" id="PIRSF001430">
    <property type="entry name" value="tRNA_psdUrid_synth"/>
    <property type="match status" value="1"/>
</dbReference>
<dbReference type="NCBIfam" id="TIGR00071">
    <property type="entry name" value="hisT_truA"/>
    <property type="match status" value="1"/>
</dbReference>
<dbReference type="InterPro" id="IPR020103">
    <property type="entry name" value="PsdUridine_synth_cat_dom_sf"/>
</dbReference>
<evidence type="ECO:0000256" key="1">
    <source>
        <dbReference type="ARBA" id="ARBA00009375"/>
    </source>
</evidence>
<evidence type="ECO:0000313" key="10">
    <source>
        <dbReference type="EMBL" id="MVN23278.1"/>
    </source>
</evidence>
<evidence type="ECO:0000256" key="6">
    <source>
        <dbReference type="PIRSR" id="PIRSR001430-2"/>
    </source>
</evidence>
<dbReference type="CDD" id="cd02570">
    <property type="entry name" value="PseudoU_synth_EcTruA"/>
    <property type="match status" value="1"/>
</dbReference>
<comment type="function">
    <text evidence="4">Formation of pseudouridine at positions 38, 39 and 40 in the anticodon stem and loop of transfer RNAs.</text>
</comment>
<feature type="region of interest" description="Disordered" evidence="8">
    <location>
        <begin position="77"/>
        <end position="99"/>
    </location>
</feature>
<dbReference type="Proteomes" id="UP000462014">
    <property type="component" value="Unassembled WGS sequence"/>
</dbReference>
<comment type="similarity">
    <text evidence="1 4 7">Belongs to the tRNA pseudouridine synthase TruA family.</text>
</comment>
<feature type="active site" description="Nucleophile" evidence="4 5">
    <location>
        <position position="56"/>
    </location>
</feature>
<evidence type="ECO:0000256" key="5">
    <source>
        <dbReference type="PIRSR" id="PIRSR001430-1"/>
    </source>
</evidence>
<evidence type="ECO:0000259" key="9">
    <source>
        <dbReference type="Pfam" id="PF01416"/>
    </source>
</evidence>
<sequence>MVDEKQRYFAELAFDGTKYHGWQIQQNAVSVQEVFNKALGVLLRQPIETVGCGRTDTGVHARQLFAHFDIGGEGAGFEARGAGDERGTGSGERGAVNPEPSTISHRLKTSLNALLPKDIAVKNIIPVAADAHARFDATLRAYEYHIHFGKDPFKQNYSWQLRDFPDLELMNQAANIIKKYRDFSCFSKSNTQVKTNFCVIKEACWQPKEDGLIFHISADRFLRNMVRAIVGTLIAVGRKEMEPEAVRKIIESKNRSNAGVSVPACGLYLTKVVYPYITST</sequence>
<feature type="domain" description="Pseudouridine synthase I TruA alpha/beta" evidence="9">
    <location>
        <begin position="181"/>
        <end position="275"/>
    </location>
</feature>
<accession>A0A7K1T162</accession>
<protein>
    <recommendedName>
        <fullName evidence="4">tRNA pseudouridine synthase A</fullName>
        <ecNumber evidence="4">5.4.99.12</ecNumber>
    </recommendedName>
    <alternativeName>
        <fullName evidence="4">tRNA pseudouridine(38-40) synthase</fullName>
    </alternativeName>
    <alternativeName>
        <fullName evidence="4">tRNA pseudouridylate synthase I</fullName>
    </alternativeName>
    <alternativeName>
        <fullName evidence="4">tRNA-uridine isomerase I</fullName>
    </alternativeName>
</protein>
<comment type="caution">
    <text evidence="10">The sequence shown here is derived from an EMBL/GenBank/DDBJ whole genome shotgun (WGS) entry which is preliminary data.</text>
</comment>
<comment type="subunit">
    <text evidence="4">Homodimer.</text>
</comment>